<evidence type="ECO:0000256" key="2">
    <source>
        <dbReference type="PROSITE-ProRule" id="PRU00284"/>
    </source>
</evidence>
<dbReference type="EMBL" id="SLYC01000034">
    <property type="protein sequence ID" value="TCP99724.1"/>
    <property type="molecule type" value="Genomic_DNA"/>
</dbReference>
<keyword evidence="3" id="KW-0175">Coiled coil</keyword>
<evidence type="ECO:0000313" key="5">
    <source>
        <dbReference type="EMBL" id="TCP99724.1"/>
    </source>
</evidence>
<name>A0A4R2TF86_9FIRM</name>
<feature type="domain" description="Methyl-accepting transducer" evidence="4">
    <location>
        <begin position="1"/>
        <end position="229"/>
    </location>
</feature>
<reference evidence="5 6" key="1">
    <citation type="submission" date="2019-03" db="EMBL/GenBank/DDBJ databases">
        <title>Genomic Encyclopedia of Type Strains, Phase IV (KMG-IV): sequencing the most valuable type-strain genomes for metagenomic binning, comparative biology and taxonomic classification.</title>
        <authorList>
            <person name="Goeker M."/>
        </authorList>
    </citation>
    <scope>NUCLEOTIDE SEQUENCE [LARGE SCALE GENOMIC DNA]</scope>
    <source>
        <strain evidence="5 6">DSM 100013</strain>
    </source>
</reference>
<evidence type="ECO:0000259" key="4">
    <source>
        <dbReference type="PROSITE" id="PS50111"/>
    </source>
</evidence>
<evidence type="ECO:0000256" key="3">
    <source>
        <dbReference type="SAM" id="Coils"/>
    </source>
</evidence>
<sequence length="229" mass="24948">MTARSQSLAIAELVTSIKEFSKGTEEITSSIMKLSNIIASISQKSEDVGSKTNHMVNISQQGKKSMKKTDDNVGTVMESISQLSDTMIEVGNSTSEIRSIIQVIESIANKTNLLALNASIEAARAGEHGKGFAVVAQEIRNLAEDVTNSTQNIERLIFNVETITQKAIDDTKSNKQSMGNVEVSVKETDKVFEELIASINQAQEQINLIVNEIKSANEFTHDIASITEE</sequence>
<dbReference type="PANTHER" id="PTHR32089">
    <property type="entry name" value="METHYL-ACCEPTING CHEMOTAXIS PROTEIN MCPB"/>
    <property type="match status" value="1"/>
</dbReference>
<organism evidence="5 6">
    <name type="scientific">Serpentinicella alkaliphila</name>
    <dbReference type="NCBI Taxonomy" id="1734049"/>
    <lineage>
        <taxon>Bacteria</taxon>
        <taxon>Bacillati</taxon>
        <taxon>Bacillota</taxon>
        <taxon>Clostridia</taxon>
        <taxon>Peptostreptococcales</taxon>
        <taxon>Natronincolaceae</taxon>
        <taxon>Serpentinicella</taxon>
    </lineage>
</organism>
<evidence type="ECO:0000313" key="6">
    <source>
        <dbReference type="Proteomes" id="UP000295504"/>
    </source>
</evidence>
<proteinExistence type="predicted"/>
<dbReference type="SUPFAM" id="SSF58104">
    <property type="entry name" value="Methyl-accepting chemotaxis protein (MCP) signaling domain"/>
    <property type="match status" value="1"/>
</dbReference>
<dbReference type="PROSITE" id="PS50111">
    <property type="entry name" value="CHEMOTAXIS_TRANSDUC_2"/>
    <property type="match status" value="1"/>
</dbReference>
<gene>
    <name evidence="5" type="ORF">EDD79_103412</name>
</gene>
<evidence type="ECO:0000256" key="1">
    <source>
        <dbReference type="ARBA" id="ARBA00023224"/>
    </source>
</evidence>
<keyword evidence="1 2" id="KW-0807">Transducer</keyword>
<feature type="coiled-coil region" evidence="3">
    <location>
        <begin position="185"/>
        <end position="212"/>
    </location>
</feature>
<keyword evidence="6" id="KW-1185">Reference proteome</keyword>
<dbReference type="AlphaFoldDB" id="A0A4R2TF86"/>
<dbReference type="Gene3D" id="1.10.287.950">
    <property type="entry name" value="Methyl-accepting chemotaxis protein"/>
    <property type="match status" value="1"/>
</dbReference>
<accession>A0A4R2TF86</accession>
<dbReference type="RefSeq" id="WP_165913729.1">
    <property type="nucleotide sequence ID" value="NZ_CP058648.1"/>
</dbReference>
<dbReference type="GO" id="GO:0007165">
    <property type="term" value="P:signal transduction"/>
    <property type="evidence" value="ECO:0007669"/>
    <property type="project" value="UniProtKB-KW"/>
</dbReference>
<dbReference type="SMART" id="SM00283">
    <property type="entry name" value="MA"/>
    <property type="match status" value="1"/>
</dbReference>
<dbReference type="Proteomes" id="UP000295504">
    <property type="component" value="Unassembled WGS sequence"/>
</dbReference>
<dbReference type="InterPro" id="IPR004089">
    <property type="entry name" value="MCPsignal_dom"/>
</dbReference>
<dbReference type="Pfam" id="PF00015">
    <property type="entry name" value="MCPsignal"/>
    <property type="match status" value="1"/>
</dbReference>
<comment type="caution">
    <text evidence="5">The sequence shown here is derived from an EMBL/GenBank/DDBJ whole genome shotgun (WGS) entry which is preliminary data.</text>
</comment>
<dbReference type="PANTHER" id="PTHR32089:SF112">
    <property type="entry name" value="LYSOZYME-LIKE PROTEIN-RELATED"/>
    <property type="match status" value="1"/>
</dbReference>
<protein>
    <submittedName>
        <fullName evidence="5">Methyl-accepting chemotaxis protein (MCP) signaling protein</fullName>
    </submittedName>
</protein>
<dbReference type="GO" id="GO:0016020">
    <property type="term" value="C:membrane"/>
    <property type="evidence" value="ECO:0007669"/>
    <property type="project" value="InterPro"/>
</dbReference>